<evidence type="ECO:0000259" key="1">
    <source>
        <dbReference type="PROSITE" id="PS50994"/>
    </source>
</evidence>
<dbReference type="InterPro" id="IPR010921">
    <property type="entry name" value="Trp_repressor/repl_initiator"/>
</dbReference>
<reference evidence="2 3" key="1">
    <citation type="submission" date="2021-02" db="EMBL/GenBank/DDBJ databases">
        <title>Genomic and phenotypic characterization of Pseudomonas hygromyciniae, a novel bacterial species discovered from a commercially purchased antibiotic vial.</title>
        <authorList>
            <person name="Turner T.L."/>
            <person name="Mitra S.D."/>
            <person name="Kochan T.J."/>
            <person name="Pincus N.B."/>
            <person name="Lebrun-Corbin M."/>
            <person name="Cheung B."/>
            <person name="Gatesy S.W."/>
            <person name="Afzal T."/>
            <person name="Ozer E.A."/>
            <person name="Hauser A.R."/>
        </authorList>
    </citation>
    <scope>NUCLEOTIDE SEQUENCE [LARGE SCALE GENOMIC DNA]</scope>
    <source>
        <strain evidence="2 3">SDM007</strain>
    </source>
</reference>
<dbReference type="InterPro" id="IPR050900">
    <property type="entry name" value="Transposase_IS3/IS150/IS904"/>
</dbReference>
<dbReference type="SUPFAM" id="SSF53098">
    <property type="entry name" value="Ribonuclease H-like"/>
    <property type="match status" value="1"/>
</dbReference>
<dbReference type="InterPro" id="IPR048020">
    <property type="entry name" value="Transpos_IS3"/>
</dbReference>
<dbReference type="NCBIfam" id="NF033516">
    <property type="entry name" value="transpos_IS3"/>
    <property type="match status" value="1"/>
</dbReference>
<name>A0ABX7K3U8_9PSED</name>
<sequence length="420" mass="48480">MRFTPSDLSSGGTNGFGQRRSQRDYTLAFKLSVVDQVEKGELSYKEAQRRYGIQGRSTVLVWLRKHGRQDWSQGASIREPRSRSMTEQTLPLTPEQRIKELEEQLALSNQKAQFFEAVVNVLKNDYGVCVVKKATRQVLSQGQIQDLSITRACLFMGISRQAYYQRNRAFDARTRQDQEVMDFVLEKRRRQPRIGTRKLHYLMSVEVGAPVRVGRDRLFSILRNARELVVRKRAYHKTTDSHHRFRRHPNLLKEGPGQIVASRPEHVWVADITYLPTQESVAYVSLVTDAYSRKIVGHHVHESLHTESVIKAMEKAISKRRSKLPLIHHSDRGAQYCSELYQRLHASHNVRCSMTDGYDCYQNALAERINGILKTELLLCRPKNLAEAVKMVDESVLIYNGERPHLSLKYKTPDAVHRAF</sequence>
<protein>
    <submittedName>
        <fullName evidence="2">IS3 family transposase</fullName>
    </submittedName>
</protein>
<dbReference type="Pfam" id="PF00665">
    <property type="entry name" value="rve"/>
    <property type="match status" value="1"/>
</dbReference>
<dbReference type="SUPFAM" id="SSF48295">
    <property type="entry name" value="TrpR-like"/>
    <property type="match status" value="1"/>
</dbReference>
<dbReference type="Gene3D" id="3.30.420.10">
    <property type="entry name" value="Ribonuclease H-like superfamily/Ribonuclease H"/>
    <property type="match status" value="1"/>
</dbReference>
<dbReference type="InterPro" id="IPR036388">
    <property type="entry name" value="WH-like_DNA-bd_sf"/>
</dbReference>
<dbReference type="InterPro" id="IPR036397">
    <property type="entry name" value="RNaseH_sf"/>
</dbReference>
<proteinExistence type="predicted"/>
<feature type="domain" description="Integrase catalytic" evidence="1">
    <location>
        <begin position="260"/>
        <end position="420"/>
    </location>
</feature>
<accession>A0ABX7K3U8</accession>
<dbReference type="PANTHER" id="PTHR46889">
    <property type="entry name" value="TRANSPOSASE INSF FOR INSERTION SEQUENCE IS3B-RELATED"/>
    <property type="match status" value="1"/>
</dbReference>
<evidence type="ECO:0000313" key="3">
    <source>
        <dbReference type="Proteomes" id="UP000663249"/>
    </source>
</evidence>
<dbReference type="Gene3D" id="1.10.10.10">
    <property type="entry name" value="Winged helix-like DNA-binding domain superfamily/Winged helix DNA-binding domain"/>
    <property type="match status" value="1"/>
</dbReference>
<dbReference type="PANTHER" id="PTHR46889:SF5">
    <property type="entry name" value="INTEGRASE PROTEIN"/>
    <property type="match status" value="1"/>
</dbReference>
<dbReference type="EMBL" id="CP070506">
    <property type="protein sequence ID" value="QSB42326.1"/>
    <property type="molecule type" value="Genomic_DNA"/>
</dbReference>
<keyword evidence="3" id="KW-1185">Reference proteome</keyword>
<organism evidence="2 3">
    <name type="scientific">Pseudomonas hygromyciniae</name>
    <dbReference type="NCBI Taxonomy" id="2812000"/>
    <lineage>
        <taxon>Bacteria</taxon>
        <taxon>Pseudomonadati</taxon>
        <taxon>Pseudomonadota</taxon>
        <taxon>Gammaproteobacteria</taxon>
        <taxon>Pseudomonadales</taxon>
        <taxon>Pseudomonadaceae</taxon>
        <taxon>Pseudomonas</taxon>
    </lineage>
</organism>
<dbReference type="Proteomes" id="UP000663249">
    <property type="component" value="Chromosome"/>
</dbReference>
<dbReference type="InterPro" id="IPR001584">
    <property type="entry name" value="Integrase_cat-core"/>
</dbReference>
<evidence type="ECO:0000313" key="2">
    <source>
        <dbReference type="EMBL" id="QSB42326.1"/>
    </source>
</evidence>
<dbReference type="PROSITE" id="PS50994">
    <property type="entry name" value="INTEGRASE"/>
    <property type="match status" value="1"/>
</dbReference>
<dbReference type="RefSeq" id="WP_205519037.1">
    <property type="nucleotide sequence ID" value="NZ_CP070506.1"/>
</dbReference>
<gene>
    <name evidence="2" type="ORF">JTY93_16225</name>
</gene>
<dbReference type="InterPro" id="IPR012337">
    <property type="entry name" value="RNaseH-like_sf"/>
</dbReference>